<feature type="transmembrane region" description="Helical" evidence="1">
    <location>
        <begin position="106"/>
        <end position="137"/>
    </location>
</feature>
<dbReference type="Proteomes" id="UP001153620">
    <property type="component" value="Chromosome 4"/>
</dbReference>
<name>A0A9N9S7K8_9DIPT</name>
<protein>
    <submittedName>
        <fullName evidence="2">Uncharacterized protein</fullName>
    </submittedName>
</protein>
<feature type="transmembrane region" description="Helical" evidence="1">
    <location>
        <begin position="217"/>
        <end position="239"/>
    </location>
</feature>
<gene>
    <name evidence="2" type="ORF">CHIRRI_LOCUS14594</name>
</gene>
<organism evidence="2 3">
    <name type="scientific">Chironomus riparius</name>
    <dbReference type="NCBI Taxonomy" id="315576"/>
    <lineage>
        <taxon>Eukaryota</taxon>
        <taxon>Metazoa</taxon>
        <taxon>Ecdysozoa</taxon>
        <taxon>Arthropoda</taxon>
        <taxon>Hexapoda</taxon>
        <taxon>Insecta</taxon>
        <taxon>Pterygota</taxon>
        <taxon>Neoptera</taxon>
        <taxon>Endopterygota</taxon>
        <taxon>Diptera</taxon>
        <taxon>Nematocera</taxon>
        <taxon>Chironomoidea</taxon>
        <taxon>Chironomidae</taxon>
        <taxon>Chironominae</taxon>
        <taxon>Chironomus</taxon>
    </lineage>
</organism>
<proteinExistence type="predicted"/>
<dbReference type="EMBL" id="OU895880">
    <property type="protein sequence ID" value="CAG9811787.1"/>
    <property type="molecule type" value="Genomic_DNA"/>
</dbReference>
<reference evidence="2" key="2">
    <citation type="submission" date="2022-10" db="EMBL/GenBank/DDBJ databases">
        <authorList>
            <consortium name="ENA_rothamsted_submissions"/>
            <consortium name="culmorum"/>
            <person name="King R."/>
        </authorList>
    </citation>
    <scope>NUCLEOTIDE SEQUENCE</scope>
</reference>
<dbReference type="OrthoDB" id="10373820at2759"/>
<feature type="transmembrane region" description="Helical" evidence="1">
    <location>
        <begin position="39"/>
        <end position="59"/>
    </location>
</feature>
<feature type="transmembrane region" description="Helical" evidence="1">
    <location>
        <begin position="176"/>
        <end position="197"/>
    </location>
</feature>
<evidence type="ECO:0000256" key="1">
    <source>
        <dbReference type="SAM" id="Phobius"/>
    </source>
</evidence>
<evidence type="ECO:0000313" key="2">
    <source>
        <dbReference type="EMBL" id="CAG9811787.1"/>
    </source>
</evidence>
<keyword evidence="3" id="KW-1185">Reference proteome</keyword>
<feature type="transmembrane region" description="Helical" evidence="1">
    <location>
        <begin position="12"/>
        <end position="33"/>
    </location>
</feature>
<evidence type="ECO:0000313" key="3">
    <source>
        <dbReference type="Proteomes" id="UP001153620"/>
    </source>
</evidence>
<dbReference type="AlphaFoldDB" id="A0A9N9S7K8"/>
<feature type="transmembrane region" description="Helical" evidence="1">
    <location>
        <begin position="143"/>
        <end position="164"/>
    </location>
</feature>
<sequence length="270" mass="30055">MQRKSGIINHFMLLHAFMTCLVISAGIILLEVYNSLERLLPFIGDVTFRIYAFMIIYSIHLRYAADEKEKLDNAEVASAIPSDNLSNAEAQTAITKQSPLDRYAEIGGYVFAVLNLVAGVIAMPYFLYCVFTAYIHADQLKDSLVLLACATLTTILALILFVGISQRKSTFVLPMLIVNAILLIVAITSVILPTILHDPGEPKVPIKREDLKFEDKLPHFSALMIVAWVFLFLCVWSLNDKFKSEEHDRKIMAADKDAVTSYGAADGGHK</sequence>
<keyword evidence="1" id="KW-0472">Membrane</keyword>
<accession>A0A9N9S7K8</accession>
<reference evidence="2" key="1">
    <citation type="submission" date="2022-01" db="EMBL/GenBank/DDBJ databases">
        <authorList>
            <person name="King R."/>
        </authorList>
    </citation>
    <scope>NUCLEOTIDE SEQUENCE</scope>
</reference>
<keyword evidence="1" id="KW-0812">Transmembrane</keyword>
<keyword evidence="1" id="KW-1133">Transmembrane helix</keyword>